<gene>
    <name evidence="8" type="ORF">B0I28_10270</name>
</gene>
<evidence type="ECO:0000259" key="7">
    <source>
        <dbReference type="Pfam" id="PF00482"/>
    </source>
</evidence>
<sequence length="226" mass="22585">MTAIANALIIHRPKTTAACIALTAALLAAWLAGYRHQGGLGPLAAANAALAAAVYAAAAAISWHRALLRKRRRDADRAAADTVAYLAADLTAGTDPARALASAEPDWPAEATAAASRLRAALAIAAELGAPAADLCRRLAEHLRETEQSTARAYAQTASIRATAALLIALPAVGVAFGELLGAQALAFLLANPLGMAAAATAMGLQAAGLAWTGALINSVGPGGAS</sequence>
<proteinExistence type="predicted"/>
<feature type="transmembrane region" description="Helical" evidence="6">
    <location>
        <begin position="196"/>
        <end position="217"/>
    </location>
</feature>
<dbReference type="Proteomes" id="UP000238176">
    <property type="component" value="Unassembled WGS sequence"/>
</dbReference>
<evidence type="ECO:0000256" key="2">
    <source>
        <dbReference type="ARBA" id="ARBA00022475"/>
    </source>
</evidence>
<dbReference type="AlphaFoldDB" id="A0A2T0URD6"/>
<name>A0A2T0URD6_9ACTN</name>
<feature type="transmembrane region" description="Helical" evidence="6">
    <location>
        <begin position="164"/>
        <end position="190"/>
    </location>
</feature>
<dbReference type="Pfam" id="PF00482">
    <property type="entry name" value="T2SSF"/>
    <property type="match status" value="1"/>
</dbReference>
<evidence type="ECO:0000256" key="3">
    <source>
        <dbReference type="ARBA" id="ARBA00022692"/>
    </source>
</evidence>
<evidence type="ECO:0000256" key="1">
    <source>
        <dbReference type="ARBA" id="ARBA00004651"/>
    </source>
</evidence>
<comment type="subcellular location">
    <subcellularLocation>
        <location evidence="1">Cell membrane</location>
        <topology evidence="1">Multi-pass membrane protein</topology>
    </subcellularLocation>
</comment>
<dbReference type="OrthoDB" id="3267562at2"/>
<dbReference type="EMBL" id="PVTJ01000002">
    <property type="protein sequence ID" value="PRY60466.1"/>
    <property type="molecule type" value="Genomic_DNA"/>
</dbReference>
<feature type="transmembrane region" description="Helical" evidence="6">
    <location>
        <begin position="43"/>
        <end position="63"/>
    </location>
</feature>
<accession>A0A2T0URD6</accession>
<dbReference type="InterPro" id="IPR018076">
    <property type="entry name" value="T2SS_GspF_dom"/>
</dbReference>
<keyword evidence="9" id="KW-1185">Reference proteome</keyword>
<dbReference type="PANTHER" id="PTHR35007">
    <property type="entry name" value="INTEGRAL MEMBRANE PROTEIN-RELATED"/>
    <property type="match status" value="1"/>
</dbReference>
<evidence type="ECO:0000256" key="5">
    <source>
        <dbReference type="ARBA" id="ARBA00023136"/>
    </source>
</evidence>
<keyword evidence="5 6" id="KW-0472">Membrane</keyword>
<keyword evidence="3 6" id="KW-0812">Transmembrane</keyword>
<dbReference type="RefSeq" id="WP_106362690.1">
    <property type="nucleotide sequence ID" value="NZ_PVTJ01000002.1"/>
</dbReference>
<comment type="caution">
    <text evidence="8">The sequence shown here is derived from an EMBL/GenBank/DDBJ whole genome shotgun (WGS) entry which is preliminary data.</text>
</comment>
<organism evidence="8 9">
    <name type="scientific">Glycomyces artemisiae</name>
    <dbReference type="NCBI Taxonomy" id="1076443"/>
    <lineage>
        <taxon>Bacteria</taxon>
        <taxon>Bacillati</taxon>
        <taxon>Actinomycetota</taxon>
        <taxon>Actinomycetes</taxon>
        <taxon>Glycomycetales</taxon>
        <taxon>Glycomycetaceae</taxon>
        <taxon>Glycomyces</taxon>
    </lineage>
</organism>
<evidence type="ECO:0000256" key="6">
    <source>
        <dbReference type="SAM" id="Phobius"/>
    </source>
</evidence>
<evidence type="ECO:0000313" key="8">
    <source>
        <dbReference type="EMBL" id="PRY60466.1"/>
    </source>
</evidence>
<dbReference type="GO" id="GO:0005886">
    <property type="term" value="C:plasma membrane"/>
    <property type="evidence" value="ECO:0007669"/>
    <property type="project" value="UniProtKB-SubCell"/>
</dbReference>
<evidence type="ECO:0000256" key="4">
    <source>
        <dbReference type="ARBA" id="ARBA00022989"/>
    </source>
</evidence>
<protein>
    <submittedName>
        <fullName evidence="8">Tight adherence protein B</fullName>
    </submittedName>
</protein>
<feature type="domain" description="Type II secretion system protein GspF" evidence="7">
    <location>
        <begin position="61"/>
        <end position="177"/>
    </location>
</feature>
<keyword evidence="2" id="KW-1003">Cell membrane</keyword>
<reference evidence="8 9" key="1">
    <citation type="submission" date="2018-03" db="EMBL/GenBank/DDBJ databases">
        <title>Genomic Encyclopedia of Type Strains, Phase III (KMG-III): the genomes of soil and plant-associated and newly described type strains.</title>
        <authorList>
            <person name="Whitman W."/>
        </authorList>
    </citation>
    <scope>NUCLEOTIDE SEQUENCE [LARGE SCALE GENOMIC DNA]</scope>
    <source>
        <strain evidence="8 9">CGMCC 4.7067</strain>
    </source>
</reference>
<dbReference type="PANTHER" id="PTHR35007:SF4">
    <property type="entry name" value="CONSERVED TRANSMEMBRANE PROTEIN-RELATED"/>
    <property type="match status" value="1"/>
</dbReference>
<keyword evidence="4 6" id="KW-1133">Transmembrane helix</keyword>
<evidence type="ECO:0000313" key="9">
    <source>
        <dbReference type="Proteomes" id="UP000238176"/>
    </source>
</evidence>